<dbReference type="RefSeq" id="WP_096892622.1">
    <property type="nucleotide sequence ID" value="NZ_BAOS01000003.1"/>
</dbReference>
<dbReference type="Pfam" id="PF01121">
    <property type="entry name" value="CoaE"/>
    <property type="match status" value="1"/>
</dbReference>
<comment type="subcellular location">
    <subcellularLocation>
        <location evidence="5">Cytoplasm</location>
    </subcellularLocation>
</comment>
<gene>
    <name evidence="5" type="primary">coaE</name>
    <name evidence="7" type="ORF">SCALIN_C03_0153</name>
</gene>
<proteinExistence type="inferred from homology"/>
<dbReference type="Proteomes" id="UP000218542">
    <property type="component" value="Unassembled WGS sequence"/>
</dbReference>
<dbReference type="GO" id="GO:0005737">
    <property type="term" value="C:cytoplasm"/>
    <property type="evidence" value="ECO:0007669"/>
    <property type="project" value="UniProtKB-SubCell"/>
</dbReference>
<reference evidence="7 8" key="1">
    <citation type="journal article" date="2017" name="Environ. Microbiol. Rep.">
        <title>Genetic diversity of marine anaerobic ammonium-oxidizing bacteria as revealed by genomic and proteomic analyses of 'Candidatus Scalindua japonica'.</title>
        <authorList>
            <person name="Oshiki M."/>
            <person name="Mizuto K."/>
            <person name="Kimura Z."/>
            <person name="Kindaichi T."/>
            <person name="Satoh H."/>
            <person name="Okabe S."/>
        </authorList>
    </citation>
    <scope>NUCLEOTIDE SEQUENCE [LARGE SCALE GENOMIC DNA]</scope>
    <source>
        <strain evidence="8">husup-a2</strain>
    </source>
</reference>
<keyword evidence="3 5" id="KW-0067">ATP-binding</keyword>
<dbReference type="GO" id="GO:0005524">
    <property type="term" value="F:ATP binding"/>
    <property type="evidence" value="ECO:0007669"/>
    <property type="project" value="UniProtKB-UniRule"/>
</dbReference>
<dbReference type="PROSITE" id="PS51219">
    <property type="entry name" value="DPCK"/>
    <property type="match status" value="1"/>
</dbReference>
<evidence type="ECO:0000256" key="1">
    <source>
        <dbReference type="ARBA" id="ARBA00009018"/>
    </source>
</evidence>
<protein>
    <recommendedName>
        <fullName evidence="5 6">Dephospho-CoA kinase</fullName>
        <ecNumber evidence="5 6">2.7.1.24</ecNumber>
    </recommendedName>
    <alternativeName>
        <fullName evidence="5">Dephosphocoenzyme A kinase</fullName>
    </alternativeName>
</protein>
<evidence type="ECO:0000256" key="3">
    <source>
        <dbReference type="ARBA" id="ARBA00022840"/>
    </source>
</evidence>
<dbReference type="InterPro" id="IPR027417">
    <property type="entry name" value="P-loop_NTPase"/>
</dbReference>
<evidence type="ECO:0000256" key="2">
    <source>
        <dbReference type="ARBA" id="ARBA00022741"/>
    </source>
</evidence>
<evidence type="ECO:0000313" key="8">
    <source>
        <dbReference type="Proteomes" id="UP000218542"/>
    </source>
</evidence>
<keyword evidence="4 5" id="KW-0173">Coenzyme A biosynthesis</keyword>
<dbReference type="InterPro" id="IPR001977">
    <property type="entry name" value="Depp_CoAkinase"/>
</dbReference>
<feature type="binding site" evidence="5">
    <location>
        <begin position="15"/>
        <end position="20"/>
    </location>
    <ligand>
        <name>ATP</name>
        <dbReference type="ChEBI" id="CHEBI:30616"/>
    </ligand>
</feature>
<dbReference type="UniPathway" id="UPA00241">
    <property type="reaction ID" value="UER00356"/>
</dbReference>
<comment type="similarity">
    <text evidence="1 5">Belongs to the CoaE family.</text>
</comment>
<dbReference type="OrthoDB" id="9812943at2"/>
<dbReference type="CDD" id="cd02022">
    <property type="entry name" value="DPCK"/>
    <property type="match status" value="1"/>
</dbReference>
<dbReference type="PANTHER" id="PTHR10695">
    <property type="entry name" value="DEPHOSPHO-COA KINASE-RELATED"/>
    <property type="match status" value="1"/>
</dbReference>
<comment type="catalytic activity">
    <reaction evidence="5">
        <text>3'-dephospho-CoA + ATP = ADP + CoA + H(+)</text>
        <dbReference type="Rhea" id="RHEA:18245"/>
        <dbReference type="ChEBI" id="CHEBI:15378"/>
        <dbReference type="ChEBI" id="CHEBI:30616"/>
        <dbReference type="ChEBI" id="CHEBI:57287"/>
        <dbReference type="ChEBI" id="CHEBI:57328"/>
        <dbReference type="ChEBI" id="CHEBI:456216"/>
        <dbReference type="EC" id="2.7.1.24"/>
    </reaction>
</comment>
<name>A0A286TUE2_9BACT</name>
<evidence type="ECO:0000256" key="4">
    <source>
        <dbReference type="ARBA" id="ARBA00022993"/>
    </source>
</evidence>
<organism evidence="7 8">
    <name type="scientific">Candidatus Scalindua japonica</name>
    <dbReference type="NCBI Taxonomy" id="1284222"/>
    <lineage>
        <taxon>Bacteria</taxon>
        <taxon>Pseudomonadati</taxon>
        <taxon>Planctomycetota</taxon>
        <taxon>Candidatus Brocadiia</taxon>
        <taxon>Candidatus Brocadiales</taxon>
        <taxon>Candidatus Scalinduaceae</taxon>
        <taxon>Candidatus Scalindua</taxon>
    </lineage>
</organism>
<evidence type="ECO:0000256" key="6">
    <source>
        <dbReference type="NCBIfam" id="TIGR00152"/>
    </source>
</evidence>
<evidence type="ECO:0000256" key="5">
    <source>
        <dbReference type="HAMAP-Rule" id="MF_00376"/>
    </source>
</evidence>
<keyword evidence="2 5" id="KW-0547">Nucleotide-binding</keyword>
<dbReference type="GO" id="GO:0015937">
    <property type="term" value="P:coenzyme A biosynthetic process"/>
    <property type="evidence" value="ECO:0007669"/>
    <property type="project" value="UniProtKB-UniRule"/>
</dbReference>
<dbReference type="EC" id="2.7.1.24" evidence="5 6"/>
<dbReference type="HAMAP" id="MF_00376">
    <property type="entry name" value="Dephospho_CoA_kinase"/>
    <property type="match status" value="1"/>
</dbReference>
<dbReference type="Gene3D" id="3.40.50.300">
    <property type="entry name" value="P-loop containing nucleotide triphosphate hydrolases"/>
    <property type="match status" value="1"/>
</dbReference>
<comment type="pathway">
    <text evidence="5">Cofactor biosynthesis; coenzyme A biosynthesis; CoA from (R)-pantothenate: step 5/5.</text>
</comment>
<comment type="caution">
    <text evidence="7">The sequence shown here is derived from an EMBL/GenBank/DDBJ whole genome shotgun (WGS) entry which is preliminary data.</text>
</comment>
<dbReference type="SUPFAM" id="SSF52540">
    <property type="entry name" value="P-loop containing nucleoside triphosphate hydrolases"/>
    <property type="match status" value="1"/>
</dbReference>
<dbReference type="PANTHER" id="PTHR10695:SF46">
    <property type="entry name" value="BIFUNCTIONAL COENZYME A SYNTHASE-RELATED"/>
    <property type="match status" value="1"/>
</dbReference>
<accession>A0A286TUE2</accession>
<keyword evidence="5 7" id="KW-0418">Kinase</keyword>
<dbReference type="NCBIfam" id="TIGR00152">
    <property type="entry name" value="dephospho-CoA kinase"/>
    <property type="match status" value="1"/>
</dbReference>
<sequence length="203" mass="23048">MKRHVNVIGITGGIASGKSTIAEMLGTLGADIIDADKICHNLINTRDITDKITKRWGNHILNSDGKIERRMLAEIVFADKDEVSALNKIIHPKVVEKIKNRIAELQIETATEAIVLDAALLVESNLIDICDIILFADTEKNRCESRVRYSRKWPLDEIAKREKFQGLIPQKRELADIIINNNNSKEDTLNQVKDFWCQFITKK</sequence>
<dbReference type="GO" id="GO:0004140">
    <property type="term" value="F:dephospho-CoA kinase activity"/>
    <property type="evidence" value="ECO:0007669"/>
    <property type="project" value="UniProtKB-UniRule"/>
</dbReference>
<evidence type="ECO:0000313" key="7">
    <source>
        <dbReference type="EMBL" id="GAX59496.1"/>
    </source>
</evidence>
<keyword evidence="5" id="KW-0963">Cytoplasm</keyword>
<dbReference type="EMBL" id="BAOS01000003">
    <property type="protein sequence ID" value="GAX59496.1"/>
    <property type="molecule type" value="Genomic_DNA"/>
</dbReference>
<dbReference type="AlphaFoldDB" id="A0A286TUE2"/>
<keyword evidence="8" id="KW-1185">Reference proteome</keyword>
<comment type="function">
    <text evidence="5">Catalyzes the phosphorylation of the 3'-hydroxyl group of dephosphocoenzyme A to form coenzyme A.</text>
</comment>
<keyword evidence="5" id="KW-0808">Transferase</keyword>